<feature type="domain" description="DUF1731" evidence="3">
    <location>
        <begin position="254"/>
        <end position="300"/>
    </location>
</feature>
<evidence type="ECO:0008006" key="6">
    <source>
        <dbReference type="Google" id="ProtNLM"/>
    </source>
</evidence>
<dbReference type="InterPro" id="IPR036291">
    <property type="entry name" value="NAD(P)-bd_dom_sf"/>
</dbReference>
<dbReference type="InterPro" id="IPR010099">
    <property type="entry name" value="SDR39U1"/>
</dbReference>
<organism evidence="4 5">
    <name type="scientific">Desulfoplanes formicivorans</name>
    <dbReference type="NCBI Taxonomy" id="1592317"/>
    <lineage>
        <taxon>Bacteria</taxon>
        <taxon>Pseudomonadati</taxon>
        <taxon>Thermodesulfobacteriota</taxon>
        <taxon>Desulfovibrionia</taxon>
        <taxon>Desulfovibrionales</taxon>
        <taxon>Desulfoplanaceae</taxon>
        <taxon>Desulfoplanes</taxon>
    </lineage>
</organism>
<dbReference type="PANTHER" id="PTHR11092:SF0">
    <property type="entry name" value="EPIMERASE FAMILY PROTEIN SDR39U1"/>
    <property type="match status" value="1"/>
</dbReference>
<evidence type="ECO:0000256" key="1">
    <source>
        <dbReference type="ARBA" id="ARBA00009353"/>
    </source>
</evidence>
<comment type="similarity">
    <text evidence="1">Belongs to the NAD(P)-dependent epimerase/dehydratase family. SDR39U1 subfamily.</text>
</comment>
<gene>
    <name evidence="4" type="ORF">DPF_1198</name>
</gene>
<dbReference type="Proteomes" id="UP000095200">
    <property type="component" value="Unassembled WGS sequence"/>
</dbReference>
<dbReference type="InterPro" id="IPR013549">
    <property type="entry name" value="DUF1731"/>
</dbReference>
<evidence type="ECO:0000259" key="2">
    <source>
        <dbReference type="Pfam" id="PF01370"/>
    </source>
</evidence>
<dbReference type="OrthoDB" id="5292533at2"/>
<accession>A0A194AGN5</accession>
<dbReference type="Pfam" id="PF01370">
    <property type="entry name" value="Epimerase"/>
    <property type="match status" value="1"/>
</dbReference>
<keyword evidence="5" id="KW-1185">Reference proteome</keyword>
<reference evidence="5" key="1">
    <citation type="submission" date="2016-06" db="EMBL/GenBank/DDBJ databases">
        <title>Draft genome sequence of Desulfoplanes formicivorans strain Pf12B.</title>
        <authorList>
            <person name="Watanabe M."/>
            <person name="Kojima H."/>
            <person name="Fukui M."/>
        </authorList>
    </citation>
    <scope>NUCLEOTIDE SEQUENCE [LARGE SCALE GENOMIC DNA]</scope>
    <source>
        <strain evidence="5">Pf12B</strain>
    </source>
</reference>
<evidence type="ECO:0000259" key="3">
    <source>
        <dbReference type="Pfam" id="PF08338"/>
    </source>
</evidence>
<protein>
    <recommendedName>
        <fullName evidence="6">Epimerase</fullName>
    </recommendedName>
</protein>
<dbReference type="EMBL" id="BDFE01000015">
    <property type="protein sequence ID" value="GAU08488.1"/>
    <property type="molecule type" value="Genomic_DNA"/>
</dbReference>
<dbReference type="AlphaFoldDB" id="A0A194AGN5"/>
<comment type="caution">
    <text evidence="4">The sequence shown here is derived from an EMBL/GenBank/DDBJ whole genome shotgun (WGS) entry which is preliminary data.</text>
</comment>
<dbReference type="RefSeq" id="WP_069858061.1">
    <property type="nucleotide sequence ID" value="NZ_BDFE01000015.1"/>
</dbReference>
<dbReference type="SUPFAM" id="SSF51735">
    <property type="entry name" value="NAD(P)-binding Rossmann-fold domains"/>
    <property type="match status" value="1"/>
</dbReference>
<evidence type="ECO:0000313" key="5">
    <source>
        <dbReference type="Proteomes" id="UP000095200"/>
    </source>
</evidence>
<dbReference type="STRING" id="1592317.DPF_1198"/>
<dbReference type="NCBIfam" id="TIGR01777">
    <property type="entry name" value="yfcH"/>
    <property type="match status" value="1"/>
</dbReference>
<sequence length="302" mass="32947">MRYFILGSTGYIGSHLAKFLVSEGHEVTAMVRSGTTSHPDSLDNTDIVYGDPLAPGAWQQHLRDSNVDAIVNLVGNPIIQRWTPARQQAIHDTRILSTRMVVQALAGAQPKIFLCANAVGYFAEGGNSLLEDDALPGRDFLATICQAWQHEAEGAQAQGHRVIIGRFAPVIGKNGGLLAPMLPVFRAGLGGILGNGRQWMSWIHIHDLCRAIAFCVDNASMQGPCTMTSPHPVTNKRFTAILGKVLHRPTFMRIPAFALKMIYGQVAQAMLASQRCVPSRLCQAGFTFHFQDIHSALEDVCH</sequence>
<dbReference type="Pfam" id="PF08338">
    <property type="entry name" value="DUF1731"/>
    <property type="match status" value="1"/>
</dbReference>
<dbReference type="InterPro" id="IPR001509">
    <property type="entry name" value="Epimerase_deHydtase"/>
</dbReference>
<dbReference type="Gene3D" id="3.40.50.720">
    <property type="entry name" value="NAD(P)-binding Rossmann-like Domain"/>
    <property type="match status" value="1"/>
</dbReference>
<proteinExistence type="inferred from homology"/>
<dbReference type="PANTHER" id="PTHR11092">
    <property type="entry name" value="SUGAR NUCLEOTIDE EPIMERASE RELATED"/>
    <property type="match status" value="1"/>
</dbReference>
<feature type="domain" description="NAD-dependent epimerase/dehydratase" evidence="2">
    <location>
        <begin position="4"/>
        <end position="218"/>
    </location>
</feature>
<name>A0A194AGN5_9BACT</name>
<evidence type="ECO:0000313" key="4">
    <source>
        <dbReference type="EMBL" id="GAU08488.1"/>
    </source>
</evidence>